<reference evidence="1" key="1">
    <citation type="submission" date="2023-03" db="EMBL/GenBank/DDBJ databases">
        <title>Massive genome expansion in bonnet fungi (Mycena s.s.) driven by repeated elements and novel gene families across ecological guilds.</title>
        <authorList>
            <consortium name="Lawrence Berkeley National Laboratory"/>
            <person name="Harder C.B."/>
            <person name="Miyauchi S."/>
            <person name="Viragh M."/>
            <person name="Kuo A."/>
            <person name="Thoen E."/>
            <person name="Andreopoulos B."/>
            <person name="Lu D."/>
            <person name="Skrede I."/>
            <person name="Drula E."/>
            <person name="Henrissat B."/>
            <person name="Morin E."/>
            <person name="Kohler A."/>
            <person name="Barry K."/>
            <person name="LaButti K."/>
            <person name="Morin E."/>
            <person name="Salamov A."/>
            <person name="Lipzen A."/>
            <person name="Mereny Z."/>
            <person name="Hegedus B."/>
            <person name="Baldrian P."/>
            <person name="Stursova M."/>
            <person name="Weitz H."/>
            <person name="Taylor A."/>
            <person name="Grigoriev I.V."/>
            <person name="Nagy L.G."/>
            <person name="Martin F."/>
            <person name="Kauserud H."/>
        </authorList>
    </citation>
    <scope>NUCLEOTIDE SEQUENCE</scope>
    <source>
        <strain evidence="1">CBHHK200</strain>
    </source>
</reference>
<comment type="caution">
    <text evidence="1">The sequence shown here is derived from an EMBL/GenBank/DDBJ whole genome shotgun (WGS) entry which is preliminary data.</text>
</comment>
<dbReference type="EMBL" id="JARJCM010000005">
    <property type="protein sequence ID" value="KAJ7045294.1"/>
    <property type="molecule type" value="Genomic_DNA"/>
</dbReference>
<evidence type="ECO:0000313" key="2">
    <source>
        <dbReference type="Proteomes" id="UP001218188"/>
    </source>
</evidence>
<sequence>MSSYEGTQRNPLRRYWLQDAPLKLPLKNSRRTPQDLLSAYCYQKGSENDASTLKLLHRGRKRPRVPPTYASPSPCARARSSCPCTSTVCTSLAVFAHRAARIAGFIFLPVHVLCDRNNGLARSYLLISFLPRVGSTATGFAPVSVKPRTFLLMYYSLRPSLVLPSICRASREILRARLLVLDAQRHGVLSLFLLSPANPPSLLGIYIATRLARAVSNHPPTIELVARTPRRLPSPAKEHEMLLADGNIGQEA</sequence>
<protein>
    <submittedName>
        <fullName evidence="1">Uncharacterized protein</fullName>
    </submittedName>
</protein>
<proteinExistence type="predicted"/>
<dbReference type="Proteomes" id="UP001218188">
    <property type="component" value="Unassembled WGS sequence"/>
</dbReference>
<organism evidence="1 2">
    <name type="scientific">Mycena alexandri</name>
    <dbReference type="NCBI Taxonomy" id="1745969"/>
    <lineage>
        <taxon>Eukaryota</taxon>
        <taxon>Fungi</taxon>
        <taxon>Dikarya</taxon>
        <taxon>Basidiomycota</taxon>
        <taxon>Agaricomycotina</taxon>
        <taxon>Agaricomycetes</taxon>
        <taxon>Agaricomycetidae</taxon>
        <taxon>Agaricales</taxon>
        <taxon>Marasmiineae</taxon>
        <taxon>Mycenaceae</taxon>
        <taxon>Mycena</taxon>
    </lineage>
</organism>
<accession>A0AAD6XHD5</accession>
<name>A0AAD6XHD5_9AGAR</name>
<keyword evidence="2" id="KW-1185">Reference proteome</keyword>
<gene>
    <name evidence="1" type="ORF">C8F04DRAFT_1388826</name>
</gene>
<evidence type="ECO:0000313" key="1">
    <source>
        <dbReference type="EMBL" id="KAJ7045294.1"/>
    </source>
</evidence>
<dbReference type="AlphaFoldDB" id="A0AAD6XHD5"/>